<feature type="compositionally biased region" description="Polar residues" evidence="8">
    <location>
        <begin position="410"/>
        <end position="425"/>
    </location>
</feature>
<feature type="compositionally biased region" description="Polar residues" evidence="8">
    <location>
        <begin position="665"/>
        <end position="675"/>
    </location>
</feature>
<keyword evidence="6 7" id="KW-0539">Nucleus</keyword>
<comment type="subcellular location">
    <subcellularLocation>
        <location evidence="1 7">Nucleus</location>
    </subcellularLocation>
</comment>
<comment type="function">
    <text evidence="7">Required for replication-independent chromatin assembly and for the periodic repression of histone gene transcription during the cell cycle.</text>
</comment>
<dbReference type="EMBL" id="HE806316">
    <property type="protein sequence ID" value="CCH58742.1"/>
    <property type="molecule type" value="Genomic_DNA"/>
</dbReference>
<protein>
    <recommendedName>
        <fullName evidence="7">Protein HIR</fullName>
    </recommendedName>
</protein>
<dbReference type="GO" id="GO:0003677">
    <property type="term" value="F:DNA binding"/>
    <property type="evidence" value="ECO:0007669"/>
    <property type="project" value="EnsemblFungi"/>
</dbReference>
<feature type="compositionally biased region" description="Polar residues" evidence="8">
    <location>
        <begin position="618"/>
        <end position="632"/>
    </location>
</feature>
<dbReference type="RefSeq" id="XP_004178261.1">
    <property type="nucleotide sequence ID" value="XM_004178213.1"/>
</dbReference>
<feature type="compositionally biased region" description="Polar residues" evidence="8">
    <location>
        <begin position="566"/>
        <end position="583"/>
    </location>
</feature>
<keyword evidence="4 7" id="KW-0677">Repeat</keyword>
<dbReference type="GO" id="GO:0003714">
    <property type="term" value="F:transcription corepressor activity"/>
    <property type="evidence" value="ECO:0007669"/>
    <property type="project" value="EnsemblFungi"/>
</dbReference>
<dbReference type="eggNOG" id="KOG0973">
    <property type="taxonomic scope" value="Eukaryota"/>
</dbReference>
<feature type="compositionally biased region" description="Basic and acidic residues" evidence="8">
    <location>
        <begin position="447"/>
        <end position="459"/>
    </location>
</feature>
<feature type="region of interest" description="Disordered" evidence="8">
    <location>
        <begin position="616"/>
        <end position="699"/>
    </location>
</feature>
<dbReference type="GO" id="GO:0005829">
    <property type="term" value="C:cytosol"/>
    <property type="evidence" value="ECO:0007669"/>
    <property type="project" value="EnsemblFungi"/>
</dbReference>
<dbReference type="InterPro" id="IPR031120">
    <property type="entry name" value="HIR1-like"/>
</dbReference>
<dbReference type="InterPro" id="IPR011494">
    <property type="entry name" value="HIRA-like_C"/>
</dbReference>
<organism evidence="10 11">
    <name type="scientific">Henningerozyma blattae (strain ATCC 34711 / CBS 6284 / DSM 70876 / NBRC 10599 / NRRL Y-10934 / UCD 77-7)</name>
    <name type="common">Yeast</name>
    <name type="synonym">Tetrapisispora blattae</name>
    <dbReference type="NCBI Taxonomy" id="1071380"/>
    <lineage>
        <taxon>Eukaryota</taxon>
        <taxon>Fungi</taxon>
        <taxon>Dikarya</taxon>
        <taxon>Ascomycota</taxon>
        <taxon>Saccharomycotina</taxon>
        <taxon>Saccharomycetes</taxon>
        <taxon>Saccharomycetales</taxon>
        <taxon>Saccharomycetaceae</taxon>
        <taxon>Henningerozyma</taxon>
    </lineage>
</organism>
<feature type="compositionally biased region" description="Polar residues" evidence="8">
    <location>
        <begin position="482"/>
        <end position="495"/>
    </location>
</feature>
<reference evidence="10 11" key="1">
    <citation type="journal article" date="2011" name="Proc. Natl. Acad. Sci. U.S.A.">
        <title>Evolutionary erosion of yeast sex chromosomes by mating-type switching accidents.</title>
        <authorList>
            <person name="Gordon J.L."/>
            <person name="Armisen D."/>
            <person name="Proux-Wera E."/>
            <person name="Oheigeartaigh S.S."/>
            <person name="Byrne K.P."/>
            <person name="Wolfe K.H."/>
        </authorList>
    </citation>
    <scope>NUCLEOTIDE SEQUENCE [LARGE SCALE GENOMIC DNA]</scope>
    <source>
        <strain evidence="11">ATCC 34711 / CBS 6284 / DSM 70876 / NBRC 10599 / NRRL Y-10934 / UCD 77-7</strain>
    </source>
</reference>
<evidence type="ECO:0000256" key="1">
    <source>
        <dbReference type="ARBA" id="ARBA00004123"/>
    </source>
</evidence>
<sequence>MKLLKFPLVVPDVQYKSLCIIGPHIILGGTNGHVEVWKHDLLNKAAFVPDDIPNMAPLFRGVISNTTQPVITPSVSDILFLGGDAKNLFLGTNNNAICYRPWLKSMIHNAAETKEEFFKVEPSSKLLDMKYDKTLSIVYILTSKRIDSSRSEESIYLFSSKTLQKLSELKLEDTSNAISLVIDSLGKFVSILYSDHSVGYYKVNSKGLIKLLSKSKDQFDAQNTHNNITMNPQGNLFPIFNKIENSDGSFVRKIQLLDRNEDFAVKHTLSLPASINNIVLKFSPAVYEKTNKKGIRSIYNLLATSSDIDGTMIIWNTKRFKPLFSAISLCPSPLNDIIWTDDGLTLFAVSDFGYLYTFAFEKNDLGSTSTEIDLDILKKKNKKLPFTSTRLQKPSTPTQVAENNKQSIQLETISEGNSPSKSNLNVEDKNVKNINNIEQKDIVTNTTEKKSRVAPESKLETLPVNPSPPSLIDRSKDIPKPASNSNHNSNPLSKTLTEKDATTESKPSTDVISQVNQKESTNNVVVVKDSIKPLKNDKLEKSKTASTTTTASKNKKSASKSDINLPKQTNQKAKPTSISPQKSKATEPKPTKTKPTVASDLQAKTVKTVKKIQPIKLESSSKTGNSTTTENSKTLDKDKEPSTHKTIPKTKASKSKPNNVAKPNGTATSEFNPPSYQVPKDLKRKPKNETDGITSPVKKQKRDLEPIDFLDTSLVFPGTSFSRIRLATPRIKMNIQYSPPNDNQYLLEVKNGLGNEHKPTIVSLTYKKSATQLFQDFIPKHITLCTSGESFWACCTYDGIIYVYSDTGKKLLPPMILGVPCSFLEACSDFLLCVTSLGQLYCWNIKEKKLHFPINSVYSLLNPALRYSDDVLTRAENITLCGVTKNGVPLVTLSDGDGYMFDKNMETWLLVSDSWWAYGSQYWDMSNSVTLSSDGSHNDDVQRKESTKSLTADLLNSMKDNHESIVSYFETKTNNELQRKGRIKNLQRLFRTILIKEGFETIEEAITLAHLENKLLISLRLEENEEFSKLLILYCYRLSDLGYTDRLEEVLQWLFDDGKYAKSMLAGKTREEHLKNIILACSDIRHIQRVTTSYATALGLVSDIL</sequence>
<feature type="region of interest" description="Disordered" evidence="8">
    <location>
        <begin position="537"/>
        <end position="602"/>
    </location>
</feature>
<dbReference type="GO" id="GO:0000122">
    <property type="term" value="P:negative regulation of transcription by RNA polymerase II"/>
    <property type="evidence" value="ECO:0007669"/>
    <property type="project" value="EnsemblFungi"/>
</dbReference>
<evidence type="ECO:0000256" key="3">
    <source>
        <dbReference type="ARBA" id="ARBA00022574"/>
    </source>
</evidence>
<dbReference type="InterPro" id="IPR036322">
    <property type="entry name" value="WD40_repeat_dom_sf"/>
</dbReference>
<dbReference type="OrthoDB" id="1741719at2759"/>
<evidence type="ECO:0000259" key="9">
    <source>
        <dbReference type="Pfam" id="PF07569"/>
    </source>
</evidence>
<feature type="compositionally biased region" description="Polar residues" evidence="8">
    <location>
        <begin position="432"/>
        <end position="446"/>
    </location>
</feature>
<keyword evidence="3 7" id="KW-0853">WD repeat</keyword>
<dbReference type="GO" id="GO:0016480">
    <property type="term" value="P:negative regulation of transcription by RNA polymerase III"/>
    <property type="evidence" value="ECO:0007669"/>
    <property type="project" value="EnsemblFungi"/>
</dbReference>
<dbReference type="PANTHER" id="PTHR13831">
    <property type="entry name" value="MEMBER OF THE HIR1 FAMILY OF WD-REPEAT PROTEINS"/>
    <property type="match status" value="1"/>
</dbReference>
<dbReference type="OMA" id="GHENCVA"/>
<feature type="compositionally biased region" description="Polar residues" evidence="8">
    <location>
        <begin position="504"/>
        <end position="517"/>
    </location>
</feature>
<dbReference type="GO" id="GO:0031491">
    <property type="term" value="F:nucleosome binding"/>
    <property type="evidence" value="ECO:0007669"/>
    <property type="project" value="EnsemblFungi"/>
</dbReference>
<feature type="region of interest" description="Disordered" evidence="8">
    <location>
        <begin position="410"/>
        <end position="517"/>
    </location>
</feature>
<dbReference type="PANTHER" id="PTHR13831:SF1">
    <property type="entry name" value="PROTEIN HIR2"/>
    <property type="match status" value="1"/>
</dbReference>
<dbReference type="GO" id="GO:0000785">
    <property type="term" value="C:chromatin"/>
    <property type="evidence" value="ECO:0007669"/>
    <property type="project" value="TreeGrafter"/>
</dbReference>
<dbReference type="Proteomes" id="UP000002866">
    <property type="component" value="Chromosome 1"/>
</dbReference>
<dbReference type="GO" id="GO:0140673">
    <property type="term" value="P:transcription elongation-coupled chromatin remodeling"/>
    <property type="evidence" value="ECO:0007669"/>
    <property type="project" value="EnsemblFungi"/>
</dbReference>
<feature type="compositionally biased region" description="Basic and acidic residues" evidence="8">
    <location>
        <begin position="633"/>
        <end position="643"/>
    </location>
</feature>
<evidence type="ECO:0000256" key="5">
    <source>
        <dbReference type="ARBA" id="ARBA00022853"/>
    </source>
</evidence>
<dbReference type="Pfam" id="PF07569">
    <property type="entry name" value="Hira"/>
    <property type="match status" value="1"/>
</dbReference>
<feature type="domain" description="Protein HIRA-like C-terminal" evidence="9">
    <location>
        <begin position="808"/>
        <end position="1054"/>
    </location>
</feature>
<keyword evidence="7" id="KW-0678">Repressor</keyword>
<dbReference type="GeneID" id="14493531"/>
<accession>I2GX90</accession>
<keyword evidence="11" id="KW-1185">Reference proteome</keyword>
<comment type="similarity">
    <text evidence="2 7">Belongs to the WD repeat HIR1 family.</text>
</comment>
<gene>
    <name evidence="10" type="primary">TBLA0A09580</name>
    <name evidence="10" type="ORF">TBLA_0A09580</name>
</gene>
<keyword evidence="7" id="KW-0804">Transcription</keyword>
<dbReference type="GO" id="GO:0006334">
    <property type="term" value="P:nucleosome assembly"/>
    <property type="evidence" value="ECO:0007669"/>
    <property type="project" value="EnsemblFungi"/>
</dbReference>
<proteinExistence type="inferred from homology"/>
<dbReference type="InParanoid" id="I2GX90"/>
<dbReference type="GO" id="GO:1905268">
    <property type="term" value="P:negative regulation of chromatin organization"/>
    <property type="evidence" value="ECO:0007669"/>
    <property type="project" value="EnsemblFungi"/>
</dbReference>
<evidence type="ECO:0000256" key="4">
    <source>
        <dbReference type="ARBA" id="ARBA00022737"/>
    </source>
</evidence>
<dbReference type="KEGG" id="tbl:TBLA_0A09580"/>
<keyword evidence="5 7" id="KW-0156">Chromatin regulator</keyword>
<dbReference type="FunCoup" id="I2GX90">
    <property type="interactions" value="489"/>
</dbReference>
<evidence type="ECO:0000256" key="7">
    <source>
        <dbReference type="RuleBase" id="RU364014"/>
    </source>
</evidence>
<evidence type="ECO:0000256" key="8">
    <source>
        <dbReference type="SAM" id="MobiDB-lite"/>
    </source>
</evidence>
<evidence type="ECO:0000256" key="2">
    <source>
        <dbReference type="ARBA" id="ARBA00007306"/>
    </source>
</evidence>
<dbReference type="AlphaFoldDB" id="I2GX90"/>
<dbReference type="GO" id="GO:0005634">
    <property type="term" value="C:nucleus"/>
    <property type="evidence" value="ECO:0007669"/>
    <property type="project" value="UniProtKB-SubCell"/>
</dbReference>
<evidence type="ECO:0000313" key="11">
    <source>
        <dbReference type="Proteomes" id="UP000002866"/>
    </source>
</evidence>
<dbReference type="GO" id="GO:0000417">
    <property type="term" value="C:HIR complex"/>
    <property type="evidence" value="ECO:0007669"/>
    <property type="project" value="EnsemblFungi"/>
</dbReference>
<dbReference type="HOGENOM" id="CLU_004372_1_0_1"/>
<dbReference type="SUPFAM" id="SSF50978">
    <property type="entry name" value="WD40 repeat-like"/>
    <property type="match status" value="1"/>
</dbReference>
<keyword evidence="7" id="KW-0805">Transcription regulation</keyword>
<dbReference type="SUPFAM" id="SSF101908">
    <property type="entry name" value="Putative isomerase YbhE"/>
    <property type="match status" value="1"/>
</dbReference>
<dbReference type="STRING" id="1071380.I2GX90"/>
<evidence type="ECO:0000256" key="6">
    <source>
        <dbReference type="ARBA" id="ARBA00023242"/>
    </source>
</evidence>
<evidence type="ECO:0000313" key="10">
    <source>
        <dbReference type="EMBL" id="CCH58742.1"/>
    </source>
</evidence>
<name>I2GX90_HENB6</name>